<dbReference type="Pfam" id="PF00990">
    <property type="entry name" value="GGDEF"/>
    <property type="match status" value="1"/>
</dbReference>
<comment type="cofactor">
    <cofactor evidence="1">
        <name>Mg(2+)</name>
        <dbReference type="ChEBI" id="CHEBI:18420"/>
    </cofactor>
</comment>
<reference evidence="4 5" key="1">
    <citation type="submission" date="2020-03" db="EMBL/GenBank/DDBJ databases">
        <authorList>
            <person name="Zhu W."/>
        </authorList>
    </citation>
    <scope>NUCLEOTIDE SEQUENCE [LARGE SCALE GENOMIC DNA]</scope>
    <source>
        <strain evidence="4 5">185</strain>
    </source>
</reference>
<feature type="domain" description="GGDEF" evidence="3">
    <location>
        <begin position="149"/>
        <end position="279"/>
    </location>
</feature>
<dbReference type="AlphaFoldDB" id="A0A6G8S279"/>
<evidence type="ECO:0000256" key="2">
    <source>
        <dbReference type="SAM" id="Phobius"/>
    </source>
</evidence>
<dbReference type="KEGG" id="alj:G8D99_02945"/>
<dbReference type="PANTHER" id="PTHR46663">
    <property type="entry name" value="DIGUANYLATE CYCLASE DGCT-RELATED"/>
    <property type="match status" value="1"/>
</dbReference>
<dbReference type="SUPFAM" id="SSF55073">
    <property type="entry name" value="Nucleotide cyclase"/>
    <property type="match status" value="1"/>
</dbReference>
<evidence type="ECO:0000313" key="5">
    <source>
        <dbReference type="Proteomes" id="UP000501939"/>
    </source>
</evidence>
<keyword evidence="2" id="KW-0812">Transmembrane</keyword>
<keyword evidence="2" id="KW-0472">Membrane</keyword>
<gene>
    <name evidence="4" type="ORF">G8D99_02945</name>
</gene>
<dbReference type="PANTHER" id="PTHR46663:SF2">
    <property type="entry name" value="GGDEF DOMAIN-CONTAINING PROTEIN"/>
    <property type="match status" value="1"/>
</dbReference>
<organism evidence="4 5">
    <name type="scientific">Acinetobacter lanii</name>
    <dbReference type="NCBI Taxonomy" id="2715163"/>
    <lineage>
        <taxon>Bacteria</taxon>
        <taxon>Pseudomonadati</taxon>
        <taxon>Pseudomonadota</taxon>
        <taxon>Gammaproteobacteria</taxon>
        <taxon>Moraxellales</taxon>
        <taxon>Moraxellaceae</taxon>
        <taxon>Acinetobacter</taxon>
    </lineage>
</organism>
<keyword evidence="5" id="KW-1185">Reference proteome</keyword>
<evidence type="ECO:0000259" key="3">
    <source>
        <dbReference type="PROSITE" id="PS50887"/>
    </source>
</evidence>
<name>A0A6G8S279_9GAMM</name>
<keyword evidence="2" id="KW-1133">Transmembrane helix</keyword>
<sequence length="279" mass="31498">MGKMTHLLARSVVIRRLLIVFMIGGFGWIDLLTGYEFSFALLYLLPVFVAAWYDNKFISGLSVLSSVLVWFYADYSSGHVYSYPIVPYWNALVRIIFFGIVAVLLYKVRGNLNAMTQMAMQDTLTSLDNSRAFNLEYQQIRRHGIKKNQKLAIGIIDLDGFKTVNDTLGHSKGDDILVEFAQILRSSTRSTDTVARLGGDEFVVILQNTNTQGAEDYSQRLRTVFNQSGLKQRYGVDFSMGISLFEALPEDLDEATHQADQLMYKSKMSGKSRTTIHVA</sequence>
<dbReference type="NCBIfam" id="TIGR00254">
    <property type="entry name" value="GGDEF"/>
    <property type="match status" value="1"/>
</dbReference>
<dbReference type="CDD" id="cd01949">
    <property type="entry name" value="GGDEF"/>
    <property type="match status" value="1"/>
</dbReference>
<dbReference type="Proteomes" id="UP000501939">
    <property type="component" value="Chromosome"/>
</dbReference>
<dbReference type="FunFam" id="3.30.70.270:FF:000001">
    <property type="entry name" value="Diguanylate cyclase domain protein"/>
    <property type="match status" value="1"/>
</dbReference>
<dbReference type="InterPro" id="IPR043128">
    <property type="entry name" value="Rev_trsase/Diguanyl_cyclase"/>
</dbReference>
<dbReference type="InterPro" id="IPR000160">
    <property type="entry name" value="GGDEF_dom"/>
</dbReference>
<evidence type="ECO:0000313" key="4">
    <source>
        <dbReference type="EMBL" id="QIO08083.1"/>
    </source>
</evidence>
<protein>
    <submittedName>
        <fullName evidence="4">GGDEF domain-containing protein</fullName>
    </submittedName>
</protein>
<dbReference type="PROSITE" id="PS50887">
    <property type="entry name" value="GGDEF"/>
    <property type="match status" value="1"/>
</dbReference>
<dbReference type="EMBL" id="CP049916">
    <property type="protein sequence ID" value="QIO08083.1"/>
    <property type="molecule type" value="Genomic_DNA"/>
</dbReference>
<feature type="transmembrane region" description="Helical" evidence="2">
    <location>
        <begin position="85"/>
        <end position="106"/>
    </location>
</feature>
<feature type="transmembrane region" description="Helical" evidence="2">
    <location>
        <begin position="57"/>
        <end position="73"/>
    </location>
</feature>
<evidence type="ECO:0000256" key="1">
    <source>
        <dbReference type="ARBA" id="ARBA00001946"/>
    </source>
</evidence>
<dbReference type="SMART" id="SM00267">
    <property type="entry name" value="GGDEF"/>
    <property type="match status" value="1"/>
</dbReference>
<feature type="transmembrane region" description="Helical" evidence="2">
    <location>
        <begin position="12"/>
        <end position="29"/>
    </location>
</feature>
<feature type="transmembrane region" description="Helical" evidence="2">
    <location>
        <begin position="35"/>
        <end position="52"/>
    </location>
</feature>
<dbReference type="Gene3D" id="3.30.70.270">
    <property type="match status" value="1"/>
</dbReference>
<proteinExistence type="predicted"/>
<dbReference type="InterPro" id="IPR029787">
    <property type="entry name" value="Nucleotide_cyclase"/>
</dbReference>
<dbReference type="InterPro" id="IPR052163">
    <property type="entry name" value="DGC-Regulatory_Protein"/>
</dbReference>
<dbReference type="GO" id="GO:0003824">
    <property type="term" value="F:catalytic activity"/>
    <property type="evidence" value="ECO:0007669"/>
    <property type="project" value="UniProtKB-ARBA"/>
</dbReference>
<accession>A0A6G8S279</accession>